<proteinExistence type="predicted"/>
<reference evidence="1 2" key="2">
    <citation type="journal article" date="2017" name="Nature">
        <title>The Apostasia genome and the evolution of orchids.</title>
        <authorList>
            <person name="Zhang G.Q."/>
            <person name="Liu K.W."/>
            <person name="Li Z."/>
            <person name="Lohaus R."/>
            <person name="Hsiao Y.Y."/>
            <person name="Niu S.C."/>
            <person name="Wang J.Y."/>
            <person name="Lin Y.C."/>
            <person name="Xu Q."/>
            <person name="Chen L.J."/>
            <person name="Yoshida K."/>
            <person name="Fujiwara S."/>
            <person name="Wang Z.W."/>
            <person name="Zhang Y.Q."/>
            <person name="Mitsuda N."/>
            <person name="Wang M."/>
            <person name="Liu G.H."/>
            <person name="Pecoraro L."/>
            <person name="Huang H.X."/>
            <person name="Xiao X.J."/>
            <person name="Lin M."/>
            <person name="Wu X.Y."/>
            <person name="Wu W.L."/>
            <person name="Chen Y.Y."/>
            <person name="Chang S.B."/>
            <person name="Sakamoto S."/>
            <person name="Ohme-Takagi M."/>
            <person name="Yagi M."/>
            <person name="Zeng S.J."/>
            <person name="Shen C.Y."/>
            <person name="Yeh C.M."/>
            <person name="Luo Y.B."/>
            <person name="Tsai W.C."/>
            <person name="Van de Peer Y."/>
            <person name="Liu Z.J."/>
        </authorList>
    </citation>
    <scope>NUCLEOTIDE SEQUENCE [LARGE SCALE GENOMIC DNA]</scope>
    <source>
        <tissue evidence="1">The whole plant</tissue>
    </source>
</reference>
<reference evidence="1 2" key="1">
    <citation type="journal article" date="2016" name="Sci. Rep.">
        <title>The Dendrobium catenatum Lindl. genome sequence provides insights into polysaccharide synthase, floral development and adaptive evolution.</title>
        <authorList>
            <person name="Zhang G.Q."/>
            <person name="Xu Q."/>
            <person name="Bian C."/>
            <person name="Tsai W.C."/>
            <person name="Yeh C.M."/>
            <person name="Liu K.W."/>
            <person name="Yoshida K."/>
            <person name="Zhang L.S."/>
            <person name="Chang S.B."/>
            <person name="Chen F."/>
            <person name="Shi Y."/>
            <person name="Su Y.Y."/>
            <person name="Zhang Y.Q."/>
            <person name="Chen L.J."/>
            <person name="Yin Y."/>
            <person name="Lin M."/>
            <person name="Huang H."/>
            <person name="Deng H."/>
            <person name="Wang Z.W."/>
            <person name="Zhu S.L."/>
            <person name="Zhao X."/>
            <person name="Deng C."/>
            <person name="Niu S.C."/>
            <person name="Huang J."/>
            <person name="Wang M."/>
            <person name="Liu G.H."/>
            <person name="Yang H.J."/>
            <person name="Xiao X.J."/>
            <person name="Hsiao Y.Y."/>
            <person name="Wu W.L."/>
            <person name="Chen Y.Y."/>
            <person name="Mitsuda N."/>
            <person name="Ohme-Takagi M."/>
            <person name="Luo Y.B."/>
            <person name="Van de Peer Y."/>
            <person name="Liu Z.J."/>
        </authorList>
    </citation>
    <scope>NUCLEOTIDE SEQUENCE [LARGE SCALE GENOMIC DNA]</scope>
    <source>
        <tissue evidence="1">The whole plant</tissue>
    </source>
</reference>
<dbReference type="AlphaFoldDB" id="A0A2I0XD39"/>
<dbReference type="Proteomes" id="UP000233837">
    <property type="component" value="Unassembled WGS sequence"/>
</dbReference>
<accession>A0A2I0XD39</accession>
<keyword evidence="2" id="KW-1185">Reference proteome</keyword>
<name>A0A2I0XD39_9ASPA</name>
<organism evidence="1 2">
    <name type="scientific">Dendrobium catenatum</name>
    <dbReference type="NCBI Taxonomy" id="906689"/>
    <lineage>
        <taxon>Eukaryota</taxon>
        <taxon>Viridiplantae</taxon>
        <taxon>Streptophyta</taxon>
        <taxon>Embryophyta</taxon>
        <taxon>Tracheophyta</taxon>
        <taxon>Spermatophyta</taxon>
        <taxon>Magnoliopsida</taxon>
        <taxon>Liliopsida</taxon>
        <taxon>Asparagales</taxon>
        <taxon>Orchidaceae</taxon>
        <taxon>Epidendroideae</taxon>
        <taxon>Malaxideae</taxon>
        <taxon>Dendrobiinae</taxon>
        <taxon>Dendrobium</taxon>
    </lineage>
</organism>
<evidence type="ECO:0000313" key="2">
    <source>
        <dbReference type="Proteomes" id="UP000233837"/>
    </source>
</evidence>
<dbReference type="EMBL" id="KZ501963">
    <property type="protein sequence ID" value="PKU85831.1"/>
    <property type="molecule type" value="Genomic_DNA"/>
</dbReference>
<protein>
    <submittedName>
        <fullName evidence="1">Uncharacterized protein</fullName>
    </submittedName>
</protein>
<gene>
    <name evidence="1" type="ORF">MA16_Dca012487</name>
</gene>
<sequence>MNSTKLKTLLQCSWRTGKPPQARLWCAWWDGTSVRHLRRSEVTHKYPRAGGN</sequence>
<evidence type="ECO:0000313" key="1">
    <source>
        <dbReference type="EMBL" id="PKU85831.1"/>
    </source>
</evidence>